<dbReference type="InterPro" id="IPR032675">
    <property type="entry name" value="LRR_dom_sf"/>
</dbReference>
<dbReference type="InterPro" id="IPR057207">
    <property type="entry name" value="FBXL15_LRR"/>
</dbReference>
<dbReference type="Gene3D" id="3.30.70.330">
    <property type="match status" value="1"/>
</dbReference>
<name>A0AAV2BDF6_9ARAC</name>
<dbReference type="Pfam" id="PF12937">
    <property type="entry name" value="F-box-like"/>
    <property type="match status" value="1"/>
</dbReference>
<sequence>MLGFRFSYLYKLHTESFMGFNAVCLPGNPPGAFYRSSLPATPVSTPIRENGRFSEQALRERLCRTPSPRKCRLFESRVSEPDIGFNVLNSGLQLSSPDDDEIDEEAPRAFSPARPSLQSRLERLEQEKDSPANNLKRRLFVGGIPERITKKELKDFFSKFGKVTDCLIVQDHIKRRSRGYGFVIFSNAQEAEKAKNAPLEELEMYDRFLRVFPAEEKKSEKFKRDVREILFQQNADPDLTPTCEEEPDSAASLTVPKSSSLQNINEMTDDMLLLIFSYLGIRDRVRLEFVCRKWRKLALELWRCQTSLNLQNVFCIWEGKPLTNRILLSLLKKCAGNLKRLDLSTASHTLDYKAVEIIAQCCPNLEHINLSSVKVTNVSLQQLAIKCPKLKHVILQRCFEVGEKGIWWLLHLCKKLECIDLTGNPRITGQCFHMAGPSLHTCALNKCSRFSPMGFTKLATRCRNLSALYLNDCFQLSDRALELLCQSLKNLKILYVGGVFPDLTAGGLHHIGRLSNLENLSLAQNQQVDDDVVYAVSRGCKKIRFLDLSGCNEISDYSLTSLSTCYSLRTLHISYLDRITDEGLSSIARQGSLETVLLRGCPNIGDQGLLTLVLLSPYLQHLDVSGCQHVTNVTVTACLDSVQARSSGKKLTLIAGGTSIELEALELDSNLLEVSRSNFCINSLRPDRLDYLGDDYEDEDEEHFYENEDSATSESEKLASSEQSQPSASGDLNGEWAEIFESPL</sequence>
<dbReference type="InterPro" id="IPR000504">
    <property type="entry name" value="RRM_dom"/>
</dbReference>
<keyword evidence="1" id="KW-0833">Ubl conjugation pathway</keyword>
<organism evidence="7 8">
    <name type="scientific">Larinioides sclopetarius</name>
    <dbReference type="NCBI Taxonomy" id="280406"/>
    <lineage>
        <taxon>Eukaryota</taxon>
        <taxon>Metazoa</taxon>
        <taxon>Ecdysozoa</taxon>
        <taxon>Arthropoda</taxon>
        <taxon>Chelicerata</taxon>
        <taxon>Arachnida</taxon>
        <taxon>Araneae</taxon>
        <taxon>Araneomorphae</taxon>
        <taxon>Entelegynae</taxon>
        <taxon>Araneoidea</taxon>
        <taxon>Araneidae</taxon>
        <taxon>Larinioides</taxon>
    </lineage>
</organism>
<dbReference type="GO" id="GO:0003723">
    <property type="term" value="F:RNA binding"/>
    <property type="evidence" value="ECO:0007669"/>
    <property type="project" value="UniProtKB-UniRule"/>
</dbReference>
<dbReference type="SMART" id="SM00256">
    <property type="entry name" value="FBOX"/>
    <property type="match status" value="1"/>
</dbReference>
<dbReference type="PANTHER" id="PTHR13318">
    <property type="entry name" value="PARTNER OF PAIRED, ISOFORM B-RELATED"/>
    <property type="match status" value="1"/>
</dbReference>
<comment type="caution">
    <text evidence="7">The sequence shown here is derived from an EMBL/GenBank/DDBJ whole genome shotgun (WGS) entry which is preliminary data.</text>
</comment>
<dbReference type="InterPro" id="IPR035979">
    <property type="entry name" value="RBD_domain_sf"/>
</dbReference>
<dbReference type="SMART" id="SM00360">
    <property type="entry name" value="RRM"/>
    <property type="match status" value="1"/>
</dbReference>
<feature type="domain" description="RRM" evidence="5">
    <location>
        <begin position="137"/>
        <end position="216"/>
    </location>
</feature>
<dbReference type="GO" id="GO:0031146">
    <property type="term" value="P:SCF-dependent proteasomal ubiquitin-dependent protein catabolic process"/>
    <property type="evidence" value="ECO:0007669"/>
    <property type="project" value="TreeGrafter"/>
</dbReference>
<dbReference type="PROSITE" id="PS50102">
    <property type="entry name" value="RRM"/>
    <property type="match status" value="1"/>
</dbReference>
<feature type="compositionally biased region" description="Polar residues" evidence="4">
    <location>
        <begin position="720"/>
        <end position="730"/>
    </location>
</feature>
<feature type="region of interest" description="Disordered" evidence="4">
    <location>
        <begin position="700"/>
        <end position="735"/>
    </location>
</feature>
<dbReference type="Proteomes" id="UP001497382">
    <property type="component" value="Unassembled WGS sequence"/>
</dbReference>
<evidence type="ECO:0000313" key="7">
    <source>
        <dbReference type="EMBL" id="CAL1293685.1"/>
    </source>
</evidence>
<dbReference type="InterPro" id="IPR001810">
    <property type="entry name" value="F-box_dom"/>
</dbReference>
<protein>
    <submittedName>
        <fullName evidence="7">Uncharacterized protein</fullName>
    </submittedName>
</protein>
<dbReference type="SUPFAM" id="SSF54928">
    <property type="entry name" value="RNA-binding domain, RBD"/>
    <property type="match status" value="1"/>
</dbReference>
<evidence type="ECO:0000313" key="8">
    <source>
        <dbReference type="Proteomes" id="UP001497382"/>
    </source>
</evidence>
<dbReference type="Pfam" id="PF25372">
    <property type="entry name" value="DUF7885"/>
    <property type="match status" value="1"/>
</dbReference>
<dbReference type="InterPro" id="IPR036047">
    <property type="entry name" value="F-box-like_dom_sf"/>
</dbReference>
<feature type="region of interest" description="Disordered" evidence="4">
    <location>
        <begin position="95"/>
        <end position="117"/>
    </location>
</feature>
<dbReference type="InterPro" id="IPR006553">
    <property type="entry name" value="Leu-rich_rpt_Cys-con_subtyp"/>
</dbReference>
<dbReference type="SUPFAM" id="SSF52047">
    <property type="entry name" value="RNI-like"/>
    <property type="match status" value="1"/>
</dbReference>
<dbReference type="SUPFAM" id="SSF81383">
    <property type="entry name" value="F-box domain"/>
    <property type="match status" value="1"/>
</dbReference>
<evidence type="ECO:0000259" key="5">
    <source>
        <dbReference type="PROSITE" id="PS50102"/>
    </source>
</evidence>
<dbReference type="Gene3D" id="3.80.10.10">
    <property type="entry name" value="Ribonuclease Inhibitor"/>
    <property type="match status" value="3"/>
</dbReference>
<keyword evidence="8" id="KW-1185">Reference proteome</keyword>
<accession>A0AAV2BDF6</accession>
<gene>
    <name evidence="7" type="ORF">LARSCL_LOCUS18341</name>
</gene>
<dbReference type="AlphaFoldDB" id="A0AAV2BDF6"/>
<evidence type="ECO:0000259" key="6">
    <source>
        <dbReference type="PROSITE" id="PS50181"/>
    </source>
</evidence>
<reference evidence="7 8" key="1">
    <citation type="submission" date="2024-04" db="EMBL/GenBank/DDBJ databases">
        <authorList>
            <person name="Rising A."/>
            <person name="Reimegard J."/>
            <person name="Sonavane S."/>
            <person name="Akerstrom W."/>
            <person name="Nylinder S."/>
            <person name="Hedman E."/>
            <person name="Kallberg Y."/>
        </authorList>
    </citation>
    <scope>NUCLEOTIDE SEQUENCE [LARGE SCALE GENOMIC DNA]</scope>
</reference>
<dbReference type="PANTHER" id="PTHR13318:SF95">
    <property type="entry name" value="F-BOX PROTEIN YLR352W"/>
    <property type="match status" value="1"/>
</dbReference>
<dbReference type="Pfam" id="PF00076">
    <property type="entry name" value="RRM_1"/>
    <property type="match status" value="1"/>
</dbReference>
<evidence type="ECO:0000256" key="4">
    <source>
        <dbReference type="SAM" id="MobiDB-lite"/>
    </source>
</evidence>
<dbReference type="EMBL" id="CAXIEN010000332">
    <property type="protein sequence ID" value="CAL1293685.1"/>
    <property type="molecule type" value="Genomic_DNA"/>
</dbReference>
<dbReference type="InterPro" id="IPR012677">
    <property type="entry name" value="Nucleotide-bd_a/b_plait_sf"/>
</dbReference>
<feature type="compositionally biased region" description="Acidic residues" evidence="4">
    <location>
        <begin position="700"/>
        <end position="711"/>
    </location>
</feature>
<dbReference type="SMART" id="SM00367">
    <property type="entry name" value="LRR_CC"/>
    <property type="match status" value="8"/>
</dbReference>
<feature type="domain" description="F-box" evidence="6">
    <location>
        <begin position="261"/>
        <end position="305"/>
    </location>
</feature>
<evidence type="ECO:0000256" key="2">
    <source>
        <dbReference type="ARBA" id="ARBA00022884"/>
    </source>
</evidence>
<keyword evidence="2 3" id="KW-0694">RNA-binding</keyword>
<evidence type="ECO:0000256" key="3">
    <source>
        <dbReference type="PROSITE-ProRule" id="PRU00176"/>
    </source>
</evidence>
<dbReference type="PROSITE" id="PS50181">
    <property type="entry name" value="FBOX"/>
    <property type="match status" value="1"/>
</dbReference>
<evidence type="ECO:0000256" key="1">
    <source>
        <dbReference type="ARBA" id="ARBA00022786"/>
    </source>
</evidence>
<proteinExistence type="predicted"/>
<dbReference type="GO" id="GO:0019005">
    <property type="term" value="C:SCF ubiquitin ligase complex"/>
    <property type="evidence" value="ECO:0007669"/>
    <property type="project" value="TreeGrafter"/>
</dbReference>